<evidence type="ECO:0008006" key="3">
    <source>
        <dbReference type="Google" id="ProtNLM"/>
    </source>
</evidence>
<dbReference type="RefSeq" id="WP_015856562.1">
    <property type="nucleotide sequence ID" value="NZ_UFTD01000001.1"/>
</dbReference>
<dbReference type="Proteomes" id="UP000253846">
    <property type="component" value="Unassembled WGS sequence"/>
</dbReference>
<dbReference type="AlphaFoldDB" id="A0A336N9K9"/>
<protein>
    <recommendedName>
        <fullName evidence="3">Enolase C-terminal domain-containing protein</fullName>
    </recommendedName>
</protein>
<accession>A0A336N9K9</accession>
<dbReference type="Gene3D" id="3.20.20.120">
    <property type="entry name" value="Enolase-like C-terminal domain"/>
    <property type="match status" value="1"/>
</dbReference>
<dbReference type="EMBL" id="UFTD01000001">
    <property type="protein sequence ID" value="SSZ38988.1"/>
    <property type="molecule type" value="Genomic_DNA"/>
</dbReference>
<evidence type="ECO:0000313" key="1">
    <source>
        <dbReference type="EMBL" id="SSZ38988.1"/>
    </source>
</evidence>
<organism evidence="1 2">
    <name type="scientific">Bartonella grahamii</name>
    <dbReference type="NCBI Taxonomy" id="33045"/>
    <lineage>
        <taxon>Bacteria</taxon>
        <taxon>Pseudomonadati</taxon>
        <taxon>Pseudomonadota</taxon>
        <taxon>Alphaproteobacteria</taxon>
        <taxon>Hyphomicrobiales</taxon>
        <taxon>Bartonellaceae</taxon>
        <taxon>Bartonella</taxon>
    </lineage>
</organism>
<dbReference type="SUPFAM" id="SSF51604">
    <property type="entry name" value="Enolase C-terminal domain-like"/>
    <property type="match status" value="1"/>
</dbReference>
<reference evidence="1 2" key="1">
    <citation type="submission" date="2018-06" db="EMBL/GenBank/DDBJ databases">
        <authorList>
            <consortium name="Pathogen Informatics"/>
            <person name="Doyle S."/>
        </authorList>
    </citation>
    <scope>NUCLEOTIDE SEQUENCE [LARGE SCALE GENOMIC DNA]</scope>
    <source>
        <strain evidence="1 2">NCTC12860</strain>
    </source>
</reference>
<gene>
    <name evidence="1" type="ORF">NCTC12860_00175</name>
</gene>
<evidence type="ECO:0000313" key="2">
    <source>
        <dbReference type="Proteomes" id="UP000253846"/>
    </source>
</evidence>
<sequence>MDIRIRVYTNKYKLSDSFHSSSGVLVEKTELIILFTVRDKVISPFAMELPLSPSHGEMPDDFIKSVNERSINKSKHFSNSLSYFFGLEDFFKKVEMAKIINSGLIKSIKTIGIGEIIDDEIRNYDLIKLKSSNQYLDDTIAIVNENKNVKFIIDFNASINFEQWNYFIDRIDKNNLFGIEQPMKFPSKIPDLGFLNIADETFVKCGYEKIHEYGYNAFVYKPFASNIKELYKCFENKNNYVGMVGSNVSGPLDCSFCNIINHYMPTKLAGNRASNFEAHPLNNKTEDLMRIREKKIYLSDELFIYLDKFCRKVSDLYFDMNTLKEIATNI</sequence>
<name>A0A336N9K9_BARGR</name>
<dbReference type="InterPro" id="IPR036849">
    <property type="entry name" value="Enolase-like_C_sf"/>
</dbReference>
<proteinExistence type="predicted"/>